<dbReference type="PRINTS" id="PR00385">
    <property type="entry name" value="P450"/>
</dbReference>
<name>A0ABR1Z1B7_9PEZI</name>
<comment type="cofactor">
    <cofactor evidence="1">
        <name>heme</name>
        <dbReference type="ChEBI" id="CHEBI:30413"/>
    </cofactor>
</comment>
<protein>
    <submittedName>
        <fullName evidence="9">Cytochrome P-450</fullName>
    </submittedName>
</protein>
<keyword evidence="10" id="KW-1185">Reference proteome</keyword>
<dbReference type="PANTHER" id="PTHR24287:SF1">
    <property type="entry name" value="P450, PUTATIVE (EUROFUNG)-RELATED"/>
    <property type="match status" value="1"/>
</dbReference>
<proteinExistence type="inferred from homology"/>
<keyword evidence="4 8" id="KW-0479">Metal-binding</keyword>
<dbReference type="Gene3D" id="1.10.630.10">
    <property type="entry name" value="Cytochrome P450"/>
    <property type="match status" value="1"/>
</dbReference>
<reference evidence="9 10" key="1">
    <citation type="submission" date="2024-04" db="EMBL/GenBank/DDBJ databases">
        <title>Phyllosticta paracitricarpa is synonymous to the EU quarantine fungus P. citricarpa based on phylogenomic analyses.</title>
        <authorList>
            <consortium name="Lawrence Berkeley National Laboratory"/>
            <person name="Van Ingen-Buijs V.A."/>
            <person name="Van Westerhoven A.C."/>
            <person name="Haridas S."/>
            <person name="Skiadas P."/>
            <person name="Martin F."/>
            <person name="Groenewald J.Z."/>
            <person name="Crous P.W."/>
            <person name="Seidl M.F."/>
        </authorList>
    </citation>
    <scope>NUCLEOTIDE SEQUENCE [LARGE SCALE GENOMIC DNA]</scope>
    <source>
        <strain evidence="9 10">CBS 123374</strain>
    </source>
</reference>
<evidence type="ECO:0000256" key="3">
    <source>
        <dbReference type="ARBA" id="ARBA00022617"/>
    </source>
</evidence>
<dbReference type="InterPro" id="IPR001128">
    <property type="entry name" value="Cyt_P450"/>
</dbReference>
<dbReference type="PROSITE" id="PS00086">
    <property type="entry name" value="CYTOCHROME_P450"/>
    <property type="match status" value="1"/>
</dbReference>
<evidence type="ECO:0000313" key="9">
    <source>
        <dbReference type="EMBL" id="KAK8246209.1"/>
    </source>
</evidence>
<accession>A0ABR1Z1B7</accession>
<dbReference type="Proteomes" id="UP001492380">
    <property type="component" value="Unassembled WGS sequence"/>
</dbReference>
<dbReference type="SUPFAM" id="SSF48264">
    <property type="entry name" value="Cytochrome P450"/>
    <property type="match status" value="1"/>
</dbReference>
<gene>
    <name evidence="9" type="ORF">HDK90DRAFT_471292</name>
</gene>
<dbReference type="PANTHER" id="PTHR24287">
    <property type="entry name" value="P450, PUTATIVE (EUROFUNG)-RELATED"/>
    <property type="match status" value="1"/>
</dbReference>
<evidence type="ECO:0000256" key="1">
    <source>
        <dbReference type="ARBA" id="ARBA00001971"/>
    </source>
</evidence>
<evidence type="ECO:0000256" key="2">
    <source>
        <dbReference type="ARBA" id="ARBA00010617"/>
    </source>
</evidence>
<dbReference type="PRINTS" id="PR00463">
    <property type="entry name" value="EP450I"/>
</dbReference>
<evidence type="ECO:0000256" key="7">
    <source>
        <dbReference type="ARBA" id="ARBA00023033"/>
    </source>
</evidence>
<comment type="similarity">
    <text evidence="2 8">Belongs to the cytochrome P450 family.</text>
</comment>
<keyword evidence="5 8" id="KW-0560">Oxidoreductase</keyword>
<keyword evidence="6 8" id="KW-0408">Iron</keyword>
<evidence type="ECO:0000256" key="4">
    <source>
        <dbReference type="ARBA" id="ARBA00022723"/>
    </source>
</evidence>
<organism evidence="9 10">
    <name type="scientific">Phyllosticta capitalensis</name>
    <dbReference type="NCBI Taxonomy" id="121624"/>
    <lineage>
        <taxon>Eukaryota</taxon>
        <taxon>Fungi</taxon>
        <taxon>Dikarya</taxon>
        <taxon>Ascomycota</taxon>
        <taxon>Pezizomycotina</taxon>
        <taxon>Dothideomycetes</taxon>
        <taxon>Dothideomycetes incertae sedis</taxon>
        <taxon>Botryosphaeriales</taxon>
        <taxon>Phyllostictaceae</taxon>
        <taxon>Phyllosticta</taxon>
    </lineage>
</organism>
<dbReference type="InterPro" id="IPR047146">
    <property type="entry name" value="Cyt_P450_E_CYP52_fungi"/>
</dbReference>
<sequence length="517" mass="58529">MLSSKVQTLVPLALLALLVVNLIDRLVRRLRIHRKAKALGCGPVPVEPTKWPLGIDMVLAGLRADREQRTPDFVVARFNAMGPRYTWRIRILGTENLITAEPKNVQAVLATQFNDFIMGAARRTNLKRVLGRSIFAVDGQAWHAAREVVRPIFSRENVSDLALLEQHFRLMLQCMPVGGDGWTGPVNLAALFPSLTIDSSTELFLGKSTHSLLSKLRGREEDNNFHAAFERVQQLLGIRMRLRSFYWLYGNKELERCLKTLHKFVDKAMAEAAAEREKGHNKKYDFLNTLVSRCSDRAEVREHVLGLLAAGRDTTASLMSWSFYCLIRNPRVFEKLRSVVIETFGPYREEQNEITFEKLKGCSYLQHVMNETLRLHSIVPFNSRCAVRDTNLPTGGGPDGTDPVFVPAGTEVNFSTHVLHRRHDLWGEDANEFVPERWEKRRPGWNYAPFNGGPRICIGQQFALTEAGYVIVRMLQKFEAIEGIDVDPSRDYHNFTIVCAPGPRKEGVKARLKVAGA</sequence>
<evidence type="ECO:0000313" key="10">
    <source>
        <dbReference type="Proteomes" id="UP001492380"/>
    </source>
</evidence>
<dbReference type="InterPro" id="IPR002401">
    <property type="entry name" value="Cyt_P450_E_grp-I"/>
</dbReference>
<keyword evidence="7 8" id="KW-0503">Monooxygenase</keyword>
<dbReference type="CDD" id="cd11063">
    <property type="entry name" value="CYP52"/>
    <property type="match status" value="1"/>
</dbReference>
<dbReference type="InterPro" id="IPR017972">
    <property type="entry name" value="Cyt_P450_CS"/>
</dbReference>
<evidence type="ECO:0000256" key="6">
    <source>
        <dbReference type="ARBA" id="ARBA00023004"/>
    </source>
</evidence>
<evidence type="ECO:0000256" key="8">
    <source>
        <dbReference type="RuleBase" id="RU000461"/>
    </source>
</evidence>
<keyword evidence="3 8" id="KW-0349">Heme</keyword>
<evidence type="ECO:0000256" key="5">
    <source>
        <dbReference type="ARBA" id="ARBA00023002"/>
    </source>
</evidence>
<dbReference type="EMBL" id="JBBWRZ010000001">
    <property type="protein sequence ID" value="KAK8246209.1"/>
    <property type="molecule type" value="Genomic_DNA"/>
</dbReference>
<comment type="caution">
    <text evidence="9">The sequence shown here is derived from an EMBL/GenBank/DDBJ whole genome shotgun (WGS) entry which is preliminary data.</text>
</comment>
<dbReference type="InterPro" id="IPR036396">
    <property type="entry name" value="Cyt_P450_sf"/>
</dbReference>
<dbReference type="Pfam" id="PF00067">
    <property type="entry name" value="p450"/>
    <property type="match status" value="1"/>
</dbReference>